<feature type="domain" description="Cell division control protein 24 OB" evidence="2">
    <location>
        <begin position="306"/>
        <end position="506"/>
    </location>
</feature>
<proteinExistence type="predicted"/>
<dbReference type="Pfam" id="PF17245">
    <property type="entry name" value="CDC24_OB2"/>
    <property type="match status" value="1"/>
</dbReference>
<dbReference type="OrthoDB" id="10265890at2759"/>
<protein>
    <recommendedName>
        <fullName evidence="7">Cell division control protein 24 OB domain-containing protein</fullName>
    </recommendedName>
</protein>
<dbReference type="PANTHER" id="PTHR36033">
    <property type="entry name" value="NUCLEIC ACID-BINDING PROTEINS SUPERFAMILY"/>
    <property type="match status" value="1"/>
</dbReference>
<dbReference type="Pfam" id="PF17244">
    <property type="entry name" value="CDC24_OB3"/>
    <property type="match status" value="1"/>
</dbReference>
<accession>A0A367KX04</accession>
<comment type="caution">
    <text evidence="5">The sequence shown here is derived from an EMBL/GenBank/DDBJ whole genome shotgun (WGS) entry which is preliminary data.</text>
</comment>
<dbReference type="AlphaFoldDB" id="A0A367KX04"/>
<evidence type="ECO:0000313" key="6">
    <source>
        <dbReference type="Proteomes" id="UP000253551"/>
    </source>
</evidence>
<dbReference type="PANTHER" id="PTHR36033:SF1">
    <property type="entry name" value="NUCLEIC ACID-BINDING PROTEINS SUPERFAMILY"/>
    <property type="match status" value="1"/>
</dbReference>
<dbReference type="Pfam" id="PF17246">
    <property type="entry name" value="CDC24_OB1"/>
    <property type="match status" value="1"/>
</dbReference>
<feature type="region of interest" description="Disordered" evidence="1">
    <location>
        <begin position="281"/>
        <end position="305"/>
    </location>
</feature>
<evidence type="ECO:0000313" key="5">
    <source>
        <dbReference type="EMBL" id="RCI06743.1"/>
    </source>
</evidence>
<evidence type="ECO:0000259" key="3">
    <source>
        <dbReference type="Pfam" id="PF17245"/>
    </source>
</evidence>
<evidence type="ECO:0000256" key="1">
    <source>
        <dbReference type="SAM" id="MobiDB-lite"/>
    </source>
</evidence>
<dbReference type="EMBL" id="PJQM01000096">
    <property type="protein sequence ID" value="RCI06743.1"/>
    <property type="molecule type" value="Genomic_DNA"/>
</dbReference>
<name>A0A367KX04_RHIST</name>
<sequence>MMQSTKIPWSWVATNVARILIEYPTGLTHVILYSILELQWEKNFLKKFKGFDSEFSTIQAVYDCRKADTFLLEVKVTQWVPIPQSTIFKVTVSDAGREMDLLMHPKFSEWIESGFLQNKNLRMVCPPKINSPVKSEDRRLRTALIPPTELLLIMLNREDRVFVQSRFKTKLRDSTDLFWLKIIHTEQTNQEGADIYLSDMSSDAPPIILSLDKQQASLTFIFRRNDYLGLSQPKIVRGDPQPMNPSGTILYYTNQTVIFLMPEVEAQAADLAKINLSSYVSSQGSSLNNSAKDIAERDEENPFNKNGKRMSRYALKIADTTGTIDITLWEEAGYDSRTLRIGQYILLEQLVTSDSHQNEQKRIWYVNGSTVCGTRLYNISSITSLLTTSSFRQLIPLWHAKESKLDHFQIEATIIGWELHSRIKQEEIMYTDKSQDISILPSKHIVTLAHTTCLLPLSATDVECEFCGCPIENELTHIFRPKSAVGLEEEGWIEWILDDGTSTCHAFGGEESLLNYTAHRFSHRKFPYLNMRAQLFALGYRDVLLQTRTDCCSRTYHKRMQ</sequence>
<organism evidence="5 6">
    <name type="scientific">Rhizopus stolonifer</name>
    <name type="common">Rhizopus nigricans</name>
    <dbReference type="NCBI Taxonomy" id="4846"/>
    <lineage>
        <taxon>Eukaryota</taxon>
        <taxon>Fungi</taxon>
        <taxon>Fungi incertae sedis</taxon>
        <taxon>Mucoromycota</taxon>
        <taxon>Mucoromycotina</taxon>
        <taxon>Mucoromycetes</taxon>
        <taxon>Mucorales</taxon>
        <taxon>Mucorineae</taxon>
        <taxon>Rhizopodaceae</taxon>
        <taxon>Rhizopus</taxon>
    </lineage>
</organism>
<dbReference type="InterPro" id="IPR035200">
    <property type="entry name" value="Cdc24_OB2"/>
</dbReference>
<reference evidence="5 6" key="1">
    <citation type="journal article" date="2018" name="G3 (Bethesda)">
        <title>Phylogenetic and Phylogenomic Definition of Rhizopus Species.</title>
        <authorList>
            <person name="Gryganskyi A.P."/>
            <person name="Golan J."/>
            <person name="Dolatabadi S."/>
            <person name="Mondo S."/>
            <person name="Robb S."/>
            <person name="Idnurm A."/>
            <person name="Muszewska A."/>
            <person name="Steczkiewicz K."/>
            <person name="Masonjones S."/>
            <person name="Liao H.L."/>
            <person name="Gajdeczka M.T."/>
            <person name="Anike F."/>
            <person name="Vuek A."/>
            <person name="Anishchenko I.M."/>
            <person name="Voigt K."/>
            <person name="de Hoog G.S."/>
            <person name="Smith M.E."/>
            <person name="Heitman J."/>
            <person name="Vilgalys R."/>
            <person name="Stajich J.E."/>
        </authorList>
    </citation>
    <scope>NUCLEOTIDE SEQUENCE [LARGE SCALE GENOMIC DNA]</scope>
    <source>
        <strain evidence="5 6">LSU 92-RS-03</strain>
    </source>
</reference>
<evidence type="ECO:0008006" key="7">
    <source>
        <dbReference type="Google" id="ProtNLM"/>
    </source>
</evidence>
<dbReference type="Proteomes" id="UP000253551">
    <property type="component" value="Unassembled WGS sequence"/>
</dbReference>
<dbReference type="InterPro" id="IPR035203">
    <property type="entry name" value="Cdc24_OB3"/>
</dbReference>
<keyword evidence="6" id="KW-1185">Reference proteome</keyword>
<dbReference type="InterPro" id="IPR035201">
    <property type="entry name" value="Cdc24_OB1"/>
</dbReference>
<feature type="compositionally biased region" description="Low complexity" evidence="1">
    <location>
        <begin position="281"/>
        <end position="290"/>
    </location>
</feature>
<evidence type="ECO:0000259" key="4">
    <source>
        <dbReference type="Pfam" id="PF17246"/>
    </source>
</evidence>
<feature type="domain" description="Cell division control protein 24 OB" evidence="3">
    <location>
        <begin position="95"/>
        <end position="200"/>
    </location>
</feature>
<evidence type="ECO:0000259" key="2">
    <source>
        <dbReference type="Pfam" id="PF17244"/>
    </source>
</evidence>
<feature type="domain" description="Cell division control protein 24 OB" evidence="4">
    <location>
        <begin position="4"/>
        <end position="85"/>
    </location>
</feature>
<gene>
    <name evidence="5" type="ORF">CU098_013642</name>
</gene>